<dbReference type="Gene3D" id="3.90.79.10">
    <property type="entry name" value="Nucleoside Triphosphate Pyrophosphohydrolase"/>
    <property type="match status" value="1"/>
</dbReference>
<evidence type="ECO:0000256" key="1">
    <source>
        <dbReference type="ARBA" id="ARBA00001946"/>
    </source>
</evidence>
<dbReference type="PROSITE" id="PS00893">
    <property type="entry name" value="NUDIX_BOX"/>
    <property type="match status" value="1"/>
</dbReference>
<evidence type="ECO:0000259" key="4">
    <source>
        <dbReference type="PROSITE" id="PS51462"/>
    </source>
</evidence>
<dbReference type="OrthoDB" id="542521at2"/>
<comment type="similarity">
    <text evidence="3">Belongs to the Nudix hydrolase family.</text>
</comment>
<keyword evidence="2 3" id="KW-0378">Hydrolase</keyword>
<dbReference type="PRINTS" id="PR00502">
    <property type="entry name" value="NUDIXFAMILY"/>
</dbReference>
<feature type="domain" description="Nudix hydrolase" evidence="4">
    <location>
        <begin position="7"/>
        <end position="136"/>
    </location>
</feature>
<comment type="cofactor">
    <cofactor evidence="1">
        <name>Mg(2+)</name>
        <dbReference type="ChEBI" id="CHEBI:18420"/>
    </cofactor>
</comment>
<protein>
    <submittedName>
        <fullName evidence="5">8-oxo-dGTP diphosphatase</fullName>
    </submittedName>
</protein>
<evidence type="ECO:0000313" key="5">
    <source>
        <dbReference type="EMBL" id="RKT45942.1"/>
    </source>
</evidence>
<evidence type="ECO:0000256" key="2">
    <source>
        <dbReference type="ARBA" id="ARBA00022801"/>
    </source>
</evidence>
<dbReference type="SUPFAM" id="SSF55811">
    <property type="entry name" value="Nudix"/>
    <property type="match status" value="1"/>
</dbReference>
<organism evidence="5 6">
    <name type="scientific">Thiocapsa rosea</name>
    <dbReference type="NCBI Taxonomy" id="69360"/>
    <lineage>
        <taxon>Bacteria</taxon>
        <taxon>Pseudomonadati</taxon>
        <taxon>Pseudomonadota</taxon>
        <taxon>Gammaproteobacteria</taxon>
        <taxon>Chromatiales</taxon>
        <taxon>Chromatiaceae</taxon>
        <taxon>Thiocapsa</taxon>
    </lineage>
</organism>
<evidence type="ECO:0000256" key="3">
    <source>
        <dbReference type="RuleBase" id="RU003476"/>
    </source>
</evidence>
<dbReference type="InterPro" id="IPR020084">
    <property type="entry name" value="NUDIX_hydrolase_CS"/>
</dbReference>
<dbReference type="Pfam" id="PF00293">
    <property type="entry name" value="NUDIX"/>
    <property type="match status" value="1"/>
</dbReference>
<comment type="caution">
    <text evidence="5">The sequence shown here is derived from an EMBL/GenBank/DDBJ whole genome shotgun (WGS) entry which is preliminary data.</text>
</comment>
<accession>A0A495V961</accession>
<dbReference type="EMBL" id="RBXL01000001">
    <property type="protein sequence ID" value="RKT45942.1"/>
    <property type="molecule type" value="Genomic_DNA"/>
</dbReference>
<dbReference type="AlphaFoldDB" id="A0A495V961"/>
<dbReference type="GO" id="GO:0016787">
    <property type="term" value="F:hydrolase activity"/>
    <property type="evidence" value="ECO:0007669"/>
    <property type="project" value="UniProtKB-KW"/>
</dbReference>
<dbReference type="InterPro" id="IPR020476">
    <property type="entry name" value="Nudix_hydrolase"/>
</dbReference>
<dbReference type="Proteomes" id="UP000274556">
    <property type="component" value="Unassembled WGS sequence"/>
</dbReference>
<dbReference type="RefSeq" id="WP_120798128.1">
    <property type="nucleotide sequence ID" value="NZ_RBXL01000001.1"/>
</dbReference>
<evidence type="ECO:0000313" key="6">
    <source>
        <dbReference type="Proteomes" id="UP000274556"/>
    </source>
</evidence>
<reference evidence="5 6" key="1">
    <citation type="submission" date="2018-10" db="EMBL/GenBank/DDBJ databases">
        <title>Genomic Encyclopedia of Archaeal and Bacterial Type Strains, Phase II (KMG-II): from individual species to whole genera.</title>
        <authorList>
            <person name="Goeker M."/>
        </authorList>
    </citation>
    <scope>NUCLEOTIDE SEQUENCE [LARGE SCALE GENOMIC DNA]</scope>
    <source>
        <strain evidence="5 6">DSM 235</strain>
    </source>
</reference>
<name>A0A495V961_9GAMM</name>
<sequence length="154" mass="16586">MSSPVTPLLAADAIIELVDRPGRPVVLIERLNPPYGWAIPGGFVDVGERMEAAAIREAAEETGLAVTLRALLGVYSDPARDPRGHTVTAVYVAEARGEPRAMDDARALQVFLPDALPPRLAFDHALVLADYRRWRAEGLPAPLRLDAARADGSD</sequence>
<dbReference type="InterPro" id="IPR015797">
    <property type="entry name" value="NUDIX_hydrolase-like_dom_sf"/>
</dbReference>
<dbReference type="CDD" id="cd18873">
    <property type="entry name" value="NUDIX_NadM_like"/>
    <property type="match status" value="1"/>
</dbReference>
<proteinExistence type="inferred from homology"/>
<dbReference type="PANTHER" id="PTHR43736">
    <property type="entry name" value="ADP-RIBOSE PYROPHOSPHATASE"/>
    <property type="match status" value="1"/>
</dbReference>
<gene>
    <name evidence="5" type="ORF">BDD21_3432</name>
</gene>
<dbReference type="PROSITE" id="PS51462">
    <property type="entry name" value="NUDIX"/>
    <property type="match status" value="1"/>
</dbReference>
<keyword evidence="6" id="KW-1185">Reference proteome</keyword>
<dbReference type="InterPro" id="IPR000086">
    <property type="entry name" value="NUDIX_hydrolase_dom"/>
</dbReference>
<dbReference type="PANTHER" id="PTHR43736:SF1">
    <property type="entry name" value="DIHYDRONEOPTERIN TRIPHOSPHATE DIPHOSPHATASE"/>
    <property type="match status" value="1"/>
</dbReference>